<reference evidence="2" key="1">
    <citation type="journal article" date="2014" name="Front. Microbiol.">
        <title>High frequency of phylogenetically diverse reductive dehalogenase-homologous genes in deep subseafloor sedimentary metagenomes.</title>
        <authorList>
            <person name="Kawai M."/>
            <person name="Futagami T."/>
            <person name="Toyoda A."/>
            <person name="Takaki Y."/>
            <person name="Nishi S."/>
            <person name="Hori S."/>
            <person name="Arai W."/>
            <person name="Tsubouchi T."/>
            <person name="Morono Y."/>
            <person name="Uchiyama I."/>
            <person name="Ito T."/>
            <person name="Fujiyama A."/>
            <person name="Inagaki F."/>
            <person name="Takami H."/>
        </authorList>
    </citation>
    <scope>NUCLEOTIDE SEQUENCE</scope>
    <source>
        <strain evidence="2">Expedition CK06-06</strain>
    </source>
</reference>
<feature type="non-terminal residue" evidence="2">
    <location>
        <position position="207"/>
    </location>
</feature>
<accession>X1DDS5</accession>
<dbReference type="Pfam" id="PF00501">
    <property type="entry name" value="AMP-binding"/>
    <property type="match status" value="1"/>
</dbReference>
<dbReference type="Gene3D" id="3.40.50.12780">
    <property type="entry name" value="N-terminal domain of ligase-like"/>
    <property type="match status" value="1"/>
</dbReference>
<dbReference type="AlphaFoldDB" id="X1DDS5"/>
<dbReference type="InterPro" id="IPR000873">
    <property type="entry name" value="AMP-dep_synth/lig_dom"/>
</dbReference>
<gene>
    <name evidence="2" type="ORF">S01H4_37850</name>
</gene>
<dbReference type="EMBL" id="BART01020361">
    <property type="protein sequence ID" value="GAH03219.1"/>
    <property type="molecule type" value="Genomic_DNA"/>
</dbReference>
<dbReference type="InterPro" id="IPR042099">
    <property type="entry name" value="ANL_N_sf"/>
</dbReference>
<protein>
    <recommendedName>
        <fullName evidence="1">AMP-dependent synthetase/ligase domain-containing protein</fullName>
    </recommendedName>
</protein>
<comment type="caution">
    <text evidence="2">The sequence shown here is derived from an EMBL/GenBank/DDBJ whole genome shotgun (WGS) entry which is preliminary data.</text>
</comment>
<proteinExistence type="predicted"/>
<feature type="domain" description="AMP-dependent synthetase/ligase" evidence="1">
    <location>
        <begin position="47"/>
        <end position="190"/>
    </location>
</feature>
<sequence length="207" mass="23509">MMLNQLHNDFKLNGRSFDTFKDLLSYSKLNTPLLYSFLTQWFDQNEYLIIQTSGSTGTRKKISVKKVHMINSAMATGEFFNLEPKTKALLCLSVDYIAGKMMLVRAIVLGWYLDVVRPSSDPLRAVEKPYDFTAMVPMQLIQSKDRLNSIKKIIVGGGEVTLKVQKGLQHLKAEVYATYGMTETVTHIAVKALNKIIEPSELNTYYQ</sequence>
<evidence type="ECO:0000313" key="2">
    <source>
        <dbReference type="EMBL" id="GAH03219.1"/>
    </source>
</evidence>
<name>X1DDS5_9ZZZZ</name>
<evidence type="ECO:0000259" key="1">
    <source>
        <dbReference type="Pfam" id="PF00501"/>
    </source>
</evidence>
<dbReference type="SUPFAM" id="SSF56801">
    <property type="entry name" value="Acetyl-CoA synthetase-like"/>
    <property type="match status" value="1"/>
</dbReference>
<organism evidence="2">
    <name type="scientific">marine sediment metagenome</name>
    <dbReference type="NCBI Taxonomy" id="412755"/>
    <lineage>
        <taxon>unclassified sequences</taxon>
        <taxon>metagenomes</taxon>
        <taxon>ecological metagenomes</taxon>
    </lineage>
</organism>